<name>A0ABZ0P5F2_CERBT</name>
<dbReference type="EMBL" id="CP134191">
    <property type="protein sequence ID" value="WPB06902.1"/>
    <property type="molecule type" value="Genomic_DNA"/>
</dbReference>
<proteinExistence type="predicted"/>
<dbReference type="SUPFAM" id="SSF81383">
    <property type="entry name" value="F-box domain"/>
    <property type="match status" value="1"/>
</dbReference>
<evidence type="ECO:0000313" key="2">
    <source>
        <dbReference type="EMBL" id="WPB06902.1"/>
    </source>
</evidence>
<dbReference type="RefSeq" id="XP_065459502.1">
    <property type="nucleotide sequence ID" value="XM_065603430.1"/>
</dbReference>
<dbReference type="InterPro" id="IPR036047">
    <property type="entry name" value="F-box-like_dom_sf"/>
</dbReference>
<gene>
    <name evidence="2" type="ORF">RHO25_011562</name>
</gene>
<reference evidence="2 3" key="1">
    <citation type="submission" date="2023-09" db="EMBL/GenBank/DDBJ databases">
        <title>Complete-Gapless Cercospora beticola genome.</title>
        <authorList>
            <person name="Wyatt N.A."/>
            <person name="Spanner R.E."/>
            <person name="Bolton M.D."/>
        </authorList>
    </citation>
    <scope>NUCLEOTIDE SEQUENCE [LARGE SCALE GENOMIC DNA]</scope>
    <source>
        <strain evidence="2">Cb09-40</strain>
    </source>
</reference>
<protein>
    <recommendedName>
        <fullName evidence="4">F-box domain-containing protein</fullName>
    </recommendedName>
</protein>
<organism evidence="2 3">
    <name type="scientific">Cercospora beticola</name>
    <name type="common">Sugarbeet leaf spot fungus</name>
    <dbReference type="NCBI Taxonomy" id="122368"/>
    <lineage>
        <taxon>Eukaryota</taxon>
        <taxon>Fungi</taxon>
        <taxon>Dikarya</taxon>
        <taxon>Ascomycota</taxon>
        <taxon>Pezizomycotina</taxon>
        <taxon>Dothideomycetes</taxon>
        <taxon>Dothideomycetidae</taxon>
        <taxon>Mycosphaerellales</taxon>
        <taxon>Mycosphaerellaceae</taxon>
        <taxon>Cercospora</taxon>
    </lineage>
</organism>
<accession>A0ABZ0P5F2</accession>
<sequence>MESSASTRVLQEPALLYLVLCQLSQGELLIVQRVCQTWKRTISDDRRLLKMMWLHPGSPVTNFDVDTTRINPLLRRTFPTIFDSCNFEDGFAETLVRHSPFNDMYVRKSPQVLKILKFPNSSWRRMIPCSPAPDQLLVSVPGEERGKLMWLNFSNRNVQDAQKSRPPWLTFGLLYDIAECAWHQGDPWRLHGITFDFPSASLERRRWHEFIPLEALIPDQLRALARSRAGLVRLRLQPDIRSEAERRKLHDELVAQQIRQRDWNARWGWCGTNFIVRNEIFTDEFHFTDALPLDEIRWDDICEYDMPLRETSTPQPSPPRRRLFGMRIGRRR</sequence>
<evidence type="ECO:0000313" key="3">
    <source>
        <dbReference type="Proteomes" id="UP001302367"/>
    </source>
</evidence>
<feature type="region of interest" description="Disordered" evidence="1">
    <location>
        <begin position="309"/>
        <end position="332"/>
    </location>
</feature>
<dbReference type="GeneID" id="90644768"/>
<keyword evidence="3" id="KW-1185">Reference proteome</keyword>
<evidence type="ECO:0000256" key="1">
    <source>
        <dbReference type="SAM" id="MobiDB-lite"/>
    </source>
</evidence>
<dbReference type="Proteomes" id="UP001302367">
    <property type="component" value="Chromosome 8"/>
</dbReference>
<feature type="compositionally biased region" description="Basic residues" evidence="1">
    <location>
        <begin position="319"/>
        <end position="332"/>
    </location>
</feature>
<evidence type="ECO:0008006" key="4">
    <source>
        <dbReference type="Google" id="ProtNLM"/>
    </source>
</evidence>